<dbReference type="GO" id="GO:0004305">
    <property type="term" value="F:ethanolamine kinase activity"/>
    <property type="evidence" value="ECO:0007669"/>
    <property type="project" value="TreeGrafter"/>
</dbReference>
<name>A0A0V8QGA4_9FIRM</name>
<dbReference type="RefSeq" id="WP_058352173.1">
    <property type="nucleotide sequence ID" value="NZ_CABMMD010000112.1"/>
</dbReference>
<dbReference type="EMBL" id="LNAM01000112">
    <property type="protein sequence ID" value="KSV59643.1"/>
    <property type="molecule type" value="Genomic_DNA"/>
</dbReference>
<dbReference type="AlphaFoldDB" id="A0A0V8QGA4"/>
<dbReference type="PANTHER" id="PTHR22603">
    <property type="entry name" value="CHOLINE/ETHANOALAMINE KINASE"/>
    <property type="match status" value="1"/>
</dbReference>
<dbReference type="GO" id="GO:0005737">
    <property type="term" value="C:cytoplasm"/>
    <property type="evidence" value="ECO:0007669"/>
    <property type="project" value="TreeGrafter"/>
</dbReference>
<protein>
    <recommendedName>
        <fullName evidence="3">Choline kinase</fullName>
    </recommendedName>
</protein>
<proteinExistence type="predicted"/>
<dbReference type="Proteomes" id="UP000054874">
    <property type="component" value="Unassembled WGS sequence"/>
</dbReference>
<sequence length="296" mass="34195">MVLEVLRQAGIDDITVGQAKKALEQAGLSGQIKECYPLKRGMTNSLFYFSTDEGAYLLRIPGAGSEKLVDRKQEAAVYQLLAGENITDPVIYIDPVSGIKITEYLSEAKVCDVADAEQVRRCMRHLCHFHALQLQTQNRFELFRKIEEYEAVCLHSLEILPDYKRLRERIMALEKEISKIPGEECLCHIDAVSDNFLLRRGKIHLIDWEYAAVCDPHIDIAMFCIYAGYGKGKIDETIDFYFKNTCDERVRKKIYMYIAACGFLWTIWCEIKKDSGIDYGEYEKQQYDYAKEFLEI</sequence>
<keyword evidence="2" id="KW-1185">Reference proteome</keyword>
<dbReference type="SUPFAM" id="SSF56112">
    <property type="entry name" value="Protein kinase-like (PK-like)"/>
    <property type="match status" value="1"/>
</dbReference>
<dbReference type="Gene3D" id="3.30.200.20">
    <property type="entry name" value="Phosphorylase Kinase, domain 1"/>
    <property type="match status" value="1"/>
</dbReference>
<dbReference type="CDD" id="cd05151">
    <property type="entry name" value="ChoK-like"/>
    <property type="match status" value="1"/>
</dbReference>
<gene>
    <name evidence="1" type="ORF">ASU35_01220</name>
</gene>
<dbReference type="GO" id="GO:0006646">
    <property type="term" value="P:phosphatidylethanolamine biosynthetic process"/>
    <property type="evidence" value="ECO:0007669"/>
    <property type="project" value="TreeGrafter"/>
</dbReference>
<reference evidence="1 2" key="1">
    <citation type="submission" date="2015-11" db="EMBL/GenBank/DDBJ databases">
        <title>Butyribacter intestini gen. nov., sp. nov., a butyric acid-producing bacterium of the family Lachnospiraceae isolated from the human faeces.</title>
        <authorList>
            <person name="Zou Y."/>
            <person name="Xue W."/>
            <person name="Luo G."/>
            <person name="Lv M."/>
        </authorList>
    </citation>
    <scope>NUCLEOTIDE SEQUENCE [LARGE SCALE GENOMIC DNA]</scope>
    <source>
        <strain evidence="1 2">ACET-33324</strain>
    </source>
</reference>
<dbReference type="PANTHER" id="PTHR22603:SF66">
    <property type="entry name" value="ETHANOLAMINE KINASE"/>
    <property type="match status" value="1"/>
</dbReference>
<evidence type="ECO:0008006" key="3">
    <source>
        <dbReference type="Google" id="ProtNLM"/>
    </source>
</evidence>
<dbReference type="Gene3D" id="3.90.1200.10">
    <property type="match status" value="1"/>
</dbReference>
<evidence type="ECO:0000313" key="1">
    <source>
        <dbReference type="EMBL" id="KSV59643.1"/>
    </source>
</evidence>
<comment type="caution">
    <text evidence="1">The sequence shown here is derived from an EMBL/GenBank/DDBJ whole genome shotgun (WGS) entry which is preliminary data.</text>
</comment>
<dbReference type="InterPro" id="IPR011009">
    <property type="entry name" value="Kinase-like_dom_sf"/>
</dbReference>
<accession>A0A0V8QGA4</accession>
<dbReference type="STRING" id="290052.ASU35_01220"/>
<evidence type="ECO:0000313" key="2">
    <source>
        <dbReference type="Proteomes" id="UP000054874"/>
    </source>
</evidence>
<organism evidence="1 2">
    <name type="scientific">Acetivibrio ethanolgignens</name>
    <dbReference type="NCBI Taxonomy" id="290052"/>
    <lineage>
        <taxon>Bacteria</taxon>
        <taxon>Bacillati</taxon>
        <taxon>Bacillota</taxon>
        <taxon>Clostridia</taxon>
        <taxon>Eubacteriales</taxon>
        <taxon>Oscillospiraceae</taxon>
        <taxon>Acetivibrio</taxon>
    </lineage>
</organism>
<dbReference type="Pfam" id="PF01633">
    <property type="entry name" value="Choline_kinase"/>
    <property type="match status" value="1"/>
</dbReference>